<geneLocation type="plasmid" evidence="2 3">
    <name>pMCE_3</name>
</geneLocation>
<dbReference type="EMBL" id="CP003337">
    <property type="protein sequence ID" value="AFC70439.1"/>
    <property type="molecule type" value="Genomic_DNA"/>
</dbReference>
<accession>H8K6C8</accession>
<sequence>MEALKEEMELEGIDDEVSNHEILA</sequence>
<dbReference type="AlphaFoldDB" id="H8K6C8"/>
<evidence type="ECO:0000313" key="2">
    <source>
        <dbReference type="EMBL" id="AFC70439.1"/>
    </source>
</evidence>
<reference evidence="3" key="1">
    <citation type="submission" date="2012-02" db="EMBL/GenBank/DDBJ databases">
        <title>Complete genome sequence of Candidatus Rickettsia amblyommii strain GAT-30V.</title>
        <authorList>
            <person name="Johnson S.L."/>
            <person name="Munk A.C."/>
            <person name="Han S."/>
            <person name="Bruce D.C."/>
            <person name="Dasch G.A."/>
        </authorList>
    </citation>
    <scope>NUCLEOTIDE SEQUENCE [LARGE SCALE GENOMIC DNA]</scope>
    <source>
        <strain evidence="3">GAT-30V</strain>
        <plasmid evidence="3">pMCE_3</plasmid>
    </source>
</reference>
<proteinExistence type="predicted"/>
<evidence type="ECO:0000313" key="3">
    <source>
        <dbReference type="Proteomes" id="UP000008005"/>
    </source>
</evidence>
<name>H8K6C8_RICAG</name>
<dbReference type="HOGENOM" id="CLU_3421158_0_0_5"/>
<evidence type="ECO:0000256" key="1">
    <source>
        <dbReference type="SAM" id="MobiDB-lite"/>
    </source>
</evidence>
<dbReference type="KEGG" id="ram:MCE_08600"/>
<dbReference type="Proteomes" id="UP000008005">
    <property type="component" value="Plasmid pMCE_3"/>
</dbReference>
<feature type="region of interest" description="Disordered" evidence="1">
    <location>
        <begin position="1"/>
        <end position="24"/>
    </location>
</feature>
<gene>
    <name evidence="2" type="ordered locus">MCE_08600</name>
</gene>
<organism evidence="2 3">
    <name type="scientific">Rickettsia amblyommatis (strain GAT-30V)</name>
    <name type="common">Rickettsia amblyommii</name>
    <dbReference type="NCBI Taxonomy" id="1105111"/>
    <lineage>
        <taxon>Bacteria</taxon>
        <taxon>Pseudomonadati</taxon>
        <taxon>Pseudomonadota</taxon>
        <taxon>Alphaproteobacteria</taxon>
        <taxon>Rickettsiales</taxon>
        <taxon>Rickettsiaceae</taxon>
        <taxon>Rickettsieae</taxon>
        <taxon>Rickettsia</taxon>
        <taxon>spotted fever group</taxon>
    </lineage>
</organism>
<keyword evidence="2" id="KW-0614">Plasmid</keyword>
<protein>
    <submittedName>
        <fullName evidence="2">Patatin-like phospholipase</fullName>
    </submittedName>
</protein>